<keyword evidence="2" id="KW-0597">Phosphoprotein</keyword>
<proteinExistence type="predicted"/>
<sequence>MAPEPTQPDALQGAQRLIEDLGFDSIRLMELTVTLERGFALPRYKPDQLADVRTVDDVITLVSTALRAQQ</sequence>
<dbReference type="SUPFAM" id="SSF47336">
    <property type="entry name" value="ACP-like"/>
    <property type="match status" value="1"/>
</dbReference>
<evidence type="ECO:0000256" key="1">
    <source>
        <dbReference type="ARBA" id="ARBA00022450"/>
    </source>
</evidence>
<organism evidence="4 5">
    <name type="scientific">Antrihabitans cavernicola</name>
    <dbReference type="NCBI Taxonomy" id="2495913"/>
    <lineage>
        <taxon>Bacteria</taxon>
        <taxon>Bacillati</taxon>
        <taxon>Actinomycetota</taxon>
        <taxon>Actinomycetes</taxon>
        <taxon>Mycobacteriales</taxon>
        <taxon>Nocardiaceae</taxon>
        <taxon>Antrihabitans</taxon>
    </lineage>
</organism>
<feature type="domain" description="Carrier" evidence="3">
    <location>
        <begin position="18"/>
        <end position="61"/>
    </location>
</feature>
<dbReference type="OrthoDB" id="3395446at2"/>
<dbReference type="PROSITE" id="PS00012">
    <property type="entry name" value="PHOSPHOPANTETHEINE"/>
    <property type="match status" value="1"/>
</dbReference>
<keyword evidence="1" id="KW-0596">Phosphopantetheine</keyword>
<gene>
    <name evidence="4" type="ORF">FOY51_02715</name>
</gene>
<keyword evidence="5" id="KW-1185">Reference proteome</keyword>
<dbReference type="InterPro" id="IPR006162">
    <property type="entry name" value="Ppantetheine_attach_site"/>
</dbReference>
<protein>
    <submittedName>
        <fullName evidence="4">Acyl carrier protein</fullName>
    </submittedName>
</protein>
<evidence type="ECO:0000313" key="4">
    <source>
        <dbReference type="EMBL" id="KAA0025086.1"/>
    </source>
</evidence>
<dbReference type="AlphaFoldDB" id="A0A5A7SGX0"/>
<dbReference type="Pfam" id="PF00550">
    <property type="entry name" value="PP-binding"/>
    <property type="match status" value="1"/>
</dbReference>
<reference evidence="4 5" key="1">
    <citation type="submission" date="2019-07" db="EMBL/GenBank/DDBJ databases">
        <title>Rhodococcus cavernicolus sp. nov., isolated from a cave.</title>
        <authorList>
            <person name="Lee S.D."/>
        </authorList>
    </citation>
    <scope>NUCLEOTIDE SEQUENCE [LARGE SCALE GENOMIC DNA]</scope>
    <source>
        <strain evidence="4 5">C1-24</strain>
    </source>
</reference>
<comment type="caution">
    <text evidence="4">The sequence shown here is derived from an EMBL/GenBank/DDBJ whole genome shotgun (WGS) entry which is preliminary data.</text>
</comment>
<evidence type="ECO:0000256" key="2">
    <source>
        <dbReference type="ARBA" id="ARBA00022553"/>
    </source>
</evidence>
<dbReference type="Gene3D" id="1.10.1200.10">
    <property type="entry name" value="ACP-like"/>
    <property type="match status" value="1"/>
</dbReference>
<evidence type="ECO:0000259" key="3">
    <source>
        <dbReference type="Pfam" id="PF00550"/>
    </source>
</evidence>
<dbReference type="EMBL" id="VLNY01000001">
    <property type="protein sequence ID" value="KAA0025086.1"/>
    <property type="molecule type" value="Genomic_DNA"/>
</dbReference>
<dbReference type="InterPro" id="IPR036736">
    <property type="entry name" value="ACP-like_sf"/>
</dbReference>
<accession>A0A5A7SGX0</accession>
<evidence type="ECO:0000313" key="5">
    <source>
        <dbReference type="Proteomes" id="UP000322244"/>
    </source>
</evidence>
<dbReference type="InterPro" id="IPR009081">
    <property type="entry name" value="PP-bd_ACP"/>
</dbReference>
<name>A0A5A7SGX0_9NOCA</name>
<dbReference type="Proteomes" id="UP000322244">
    <property type="component" value="Unassembled WGS sequence"/>
</dbReference>